<keyword evidence="3" id="KW-1185">Reference proteome</keyword>
<sequence>MLLDLWTACLCRPLVFGCVFLWLAFGTACPLFQLCFFVLSLVATLNLVCGWSLAFGCVGLPSSLGCVGLWLAFVSVVYFVQPLVAFLGGSLLFLGIWLCWPLVFGCVGLCLLFLGIWLCWPLVFGCVGLCLDLVYDWSLAFGCVSLRLLLLGIWLCWPLAALGFLCLLFLGVWLCWPLVFGCVGLCLLLLGIWLCWPIAALAFLCLLLLGIWLCWPLGALDFMLSLVAASCCLGFGCVGLLLVLCLVSYAMVGLWFHVDAGLCFNFVHGFNLLSALVSALGWPLVDDILMPSWFDIHDIPITVESPKDEKGVLEAVQNVHGLIDKEDDEEEGEEGEEEGLSKCIGKELKKLLQCHSHCK</sequence>
<accession>A0A5P1E7P6</accession>
<protein>
    <submittedName>
        <fullName evidence="2">Uncharacterized protein</fullName>
    </submittedName>
</protein>
<dbReference type="AlphaFoldDB" id="A0A5P1E7P6"/>
<proteinExistence type="predicted"/>
<keyword evidence="1" id="KW-0472">Membrane</keyword>
<gene>
    <name evidence="2" type="ORF">A4U43_C09F7500</name>
</gene>
<feature type="transmembrane region" description="Helical" evidence="1">
    <location>
        <begin position="92"/>
        <end position="117"/>
    </location>
</feature>
<reference evidence="3" key="1">
    <citation type="journal article" date="2017" name="Nat. Commun.">
        <title>The asparagus genome sheds light on the origin and evolution of a young Y chromosome.</title>
        <authorList>
            <person name="Harkess A."/>
            <person name="Zhou J."/>
            <person name="Xu C."/>
            <person name="Bowers J.E."/>
            <person name="Van der Hulst R."/>
            <person name="Ayyampalayam S."/>
            <person name="Mercati F."/>
            <person name="Riccardi P."/>
            <person name="McKain M.R."/>
            <person name="Kakrana A."/>
            <person name="Tang H."/>
            <person name="Ray J."/>
            <person name="Groenendijk J."/>
            <person name="Arikit S."/>
            <person name="Mathioni S.M."/>
            <person name="Nakano M."/>
            <person name="Shan H."/>
            <person name="Telgmann-Rauber A."/>
            <person name="Kanno A."/>
            <person name="Yue Z."/>
            <person name="Chen H."/>
            <person name="Li W."/>
            <person name="Chen Y."/>
            <person name="Xu X."/>
            <person name="Zhang Y."/>
            <person name="Luo S."/>
            <person name="Chen H."/>
            <person name="Gao J."/>
            <person name="Mao Z."/>
            <person name="Pires J.C."/>
            <person name="Luo M."/>
            <person name="Kudrna D."/>
            <person name="Wing R.A."/>
            <person name="Meyers B.C."/>
            <person name="Yi K."/>
            <person name="Kong H."/>
            <person name="Lavrijsen P."/>
            <person name="Sunseri F."/>
            <person name="Falavigna A."/>
            <person name="Ye Y."/>
            <person name="Leebens-Mack J.H."/>
            <person name="Chen G."/>
        </authorList>
    </citation>
    <scope>NUCLEOTIDE SEQUENCE [LARGE SCALE GENOMIC DNA]</scope>
    <source>
        <strain evidence="3">cv. DH0086</strain>
    </source>
</reference>
<dbReference type="Proteomes" id="UP000243459">
    <property type="component" value="Chromosome 9"/>
</dbReference>
<evidence type="ECO:0000256" key="1">
    <source>
        <dbReference type="SAM" id="Phobius"/>
    </source>
</evidence>
<name>A0A5P1E7P6_ASPOF</name>
<dbReference type="EMBL" id="CM007389">
    <property type="protein sequence ID" value="ONK58043.1"/>
    <property type="molecule type" value="Genomic_DNA"/>
</dbReference>
<feature type="transmembrane region" description="Helical" evidence="1">
    <location>
        <begin position="31"/>
        <end position="54"/>
    </location>
</feature>
<feature type="transmembrane region" description="Helical" evidence="1">
    <location>
        <begin position="60"/>
        <end position="80"/>
    </location>
</feature>
<feature type="transmembrane region" description="Helical" evidence="1">
    <location>
        <begin position="164"/>
        <end position="190"/>
    </location>
</feature>
<dbReference type="Gramene" id="ONK58043">
    <property type="protein sequence ID" value="ONK58043"/>
    <property type="gene ID" value="A4U43_C09F7500"/>
</dbReference>
<feature type="transmembrane region" description="Helical" evidence="1">
    <location>
        <begin position="196"/>
        <end position="215"/>
    </location>
</feature>
<feature type="transmembrane region" description="Helical" evidence="1">
    <location>
        <begin position="222"/>
        <end position="252"/>
    </location>
</feature>
<dbReference type="OMA" id="GIWLCWP"/>
<evidence type="ECO:0000313" key="2">
    <source>
        <dbReference type="EMBL" id="ONK58043.1"/>
    </source>
</evidence>
<keyword evidence="1" id="KW-0812">Transmembrane</keyword>
<evidence type="ECO:0000313" key="3">
    <source>
        <dbReference type="Proteomes" id="UP000243459"/>
    </source>
</evidence>
<organism evidence="2 3">
    <name type="scientific">Asparagus officinalis</name>
    <name type="common">Garden asparagus</name>
    <dbReference type="NCBI Taxonomy" id="4686"/>
    <lineage>
        <taxon>Eukaryota</taxon>
        <taxon>Viridiplantae</taxon>
        <taxon>Streptophyta</taxon>
        <taxon>Embryophyta</taxon>
        <taxon>Tracheophyta</taxon>
        <taxon>Spermatophyta</taxon>
        <taxon>Magnoliopsida</taxon>
        <taxon>Liliopsida</taxon>
        <taxon>Asparagales</taxon>
        <taxon>Asparagaceae</taxon>
        <taxon>Asparagoideae</taxon>
        <taxon>Asparagus</taxon>
    </lineage>
</organism>
<keyword evidence="1" id="KW-1133">Transmembrane helix</keyword>